<dbReference type="InterPro" id="IPR032675">
    <property type="entry name" value="LRR_dom_sf"/>
</dbReference>
<dbReference type="SUPFAM" id="SSF46785">
    <property type="entry name" value="Winged helix' DNA-binding domain"/>
    <property type="match status" value="1"/>
</dbReference>
<dbReference type="SMART" id="SM00255">
    <property type="entry name" value="TIR"/>
    <property type="match status" value="1"/>
</dbReference>
<dbReference type="SUPFAM" id="SSF52200">
    <property type="entry name" value="Toll/Interleukin receptor TIR domain"/>
    <property type="match status" value="1"/>
</dbReference>
<dbReference type="InterPro" id="IPR042197">
    <property type="entry name" value="Apaf_helical"/>
</dbReference>
<keyword evidence="1" id="KW-0433">Leucine-rich repeat</keyword>
<dbReference type="Pfam" id="PF23282">
    <property type="entry name" value="WHD_ROQ1"/>
    <property type="match status" value="1"/>
</dbReference>
<dbReference type="Pfam" id="PF23598">
    <property type="entry name" value="LRR_14"/>
    <property type="match status" value="1"/>
</dbReference>
<dbReference type="PANTHER" id="PTHR11017:SF570">
    <property type="entry name" value="DISEASE RESISTANCE PROTEIN (TIR-NBS CLASS)-RELATED"/>
    <property type="match status" value="1"/>
</dbReference>
<dbReference type="InterPro" id="IPR044974">
    <property type="entry name" value="Disease_R_plants"/>
</dbReference>
<organism evidence="5 6">
    <name type="scientific">Rhodamnia argentea</name>
    <dbReference type="NCBI Taxonomy" id="178133"/>
    <lineage>
        <taxon>Eukaryota</taxon>
        <taxon>Viridiplantae</taxon>
        <taxon>Streptophyta</taxon>
        <taxon>Embryophyta</taxon>
        <taxon>Tracheophyta</taxon>
        <taxon>Spermatophyta</taxon>
        <taxon>Magnoliopsida</taxon>
        <taxon>eudicotyledons</taxon>
        <taxon>Gunneridae</taxon>
        <taxon>Pentapetalae</taxon>
        <taxon>rosids</taxon>
        <taxon>malvids</taxon>
        <taxon>Myrtales</taxon>
        <taxon>Myrtaceae</taxon>
        <taxon>Myrtoideae</taxon>
        <taxon>Myrteae</taxon>
        <taxon>Australasian group</taxon>
        <taxon>Rhodamnia</taxon>
    </lineage>
</organism>
<evidence type="ECO:0000313" key="5">
    <source>
        <dbReference type="Proteomes" id="UP000827889"/>
    </source>
</evidence>
<dbReference type="InterPro" id="IPR036390">
    <property type="entry name" value="WH_DNA-bd_sf"/>
</dbReference>
<feature type="domain" description="TIR" evidence="4">
    <location>
        <begin position="26"/>
        <end position="187"/>
    </location>
</feature>
<dbReference type="Proteomes" id="UP000827889">
    <property type="component" value="Chromosome 4"/>
</dbReference>
<evidence type="ECO:0000259" key="4">
    <source>
        <dbReference type="PROSITE" id="PS50104"/>
    </source>
</evidence>
<evidence type="ECO:0000256" key="3">
    <source>
        <dbReference type="ARBA" id="ARBA00022821"/>
    </source>
</evidence>
<keyword evidence="3" id="KW-0611">Plant defense</keyword>
<evidence type="ECO:0000313" key="6">
    <source>
        <dbReference type="RefSeq" id="XP_048133530.1"/>
    </source>
</evidence>
<dbReference type="Pfam" id="PF00931">
    <property type="entry name" value="NB-ARC"/>
    <property type="match status" value="1"/>
</dbReference>
<dbReference type="GeneID" id="115736150"/>
<dbReference type="SUPFAM" id="SSF52540">
    <property type="entry name" value="P-loop containing nucleoside triphosphate hydrolases"/>
    <property type="match status" value="1"/>
</dbReference>
<dbReference type="InterPro" id="IPR003591">
    <property type="entry name" value="Leu-rich_rpt_typical-subtyp"/>
</dbReference>
<dbReference type="SUPFAM" id="SSF52058">
    <property type="entry name" value="L domain-like"/>
    <property type="match status" value="2"/>
</dbReference>
<dbReference type="PRINTS" id="PR00364">
    <property type="entry name" value="DISEASERSIST"/>
</dbReference>
<dbReference type="Gene3D" id="1.10.8.430">
    <property type="entry name" value="Helical domain of apoptotic protease-activating factors"/>
    <property type="match status" value="1"/>
</dbReference>
<dbReference type="RefSeq" id="XP_048133530.1">
    <property type="nucleotide sequence ID" value="XM_048277573.1"/>
</dbReference>
<evidence type="ECO:0000256" key="1">
    <source>
        <dbReference type="ARBA" id="ARBA00022614"/>
    </source>
</evidence>
<dbReference type="Pfam" id="PF01582">
    <property type="entry name" value="TIR"/>
    <property type="match status" value="1"/>
</dbReference>
<proteinExistence type="predicted"/>
<dbReference type="InterPro" id="IPR055414">
    <property type="entry name" value="LRR_R13L4/SHOC2-like"/>
</dbReference>
<gene>
    <name evidence="6" type="primary">LOC115736150</name>
</gene>
<dbReference type="Gene3D" id="3.40.50.300">
    <property type="entry name" value="P-loop containing nucleotide triphosphate hydrolases"/>
    <property type="match status" value="1"/>
</dbReference>
<dbReference type="InterPro" id="IPR027417">
    <property type="entry name" value="P-loop_NTPase"/>
</dbReference>
<protein>
    <submittedName>
        <fullName evidence="6">Disease resistance protein RUN1-like</fullName>
    </submittedName>
</protein>
<sequence>MERRNSSNRTTMWMTDKGDVKKPLGAEFEVFLNFRGPDTRQTFADCLYHFMDIAGIRVFRDDEEIRNGEAIVGELERAIKSSLICIPIFSRNYASSAWCLRELAIMVDCKAMILPVFFDVNPGDVKLRTELYHGALQKHEEKFGSDTVQRWKEALGKVARMKGWNIKDRGYHGELIRQIVAEVLNKLNNRDKNLPNHLVGIQDCVEEVMRLLDEGSPDVHYLVIHGMGGIGKTTLAKVVFNHIYCRFDGCSFLSDVREASKGGKVVQLQKQLLSEILNSKSVEISDSDAGINQIKRRFRYKKVLIVLDDLDEWDQLSKLAEKRDWFGQGSRIIITTRNTNFLPIEEENRENGVQTCFEEFKIYGMRELSHRHALRLFSSHAFRMDSPPHDYYHTSRDIIRKTGGLPLAVEVIGSSLCGKSISLWKATLKKLNLIPNQDVHHKLKISFEMLGDAQKEIFLDVACYFIGKEKIHPHYMWKAMDFYPKVEIYVLSRMSLIKVNGDRLLMHDLLRDLGREIVRQENKVLEKRSRLWSPKDALDVLQNRKGTENITALKLIGLPKEHDFTSEEFSWLPNLRLLELEGGNLIGDFKNLLSSLKWLSWCRCPLYLQAVNLRLQNLVVLKLSNSEIPENWNGWGPCLESHDLKTIHLMRCHLSTAPDFSTCLNLRILVFAEHCPESPQIGSSIGKLEHLKRLEIIAGGVHPSNLSGCPSFDLRVMPSEICCLKHLSSLKLEGQRIRELHPSIGDIVGLTCLSLVDCYRLRKLPDSIGKLTSLLVLNLFNTRIRNLPDSVGDLKRLEKLYMGCTRIRELPRSIGELESLLDLDLQFSAIIALPASIGYLKRLKRLNMACSKMRELPNSIGDLKRLKEMNLAYTHIRELPSSIGGLESLLYLCLYCTKITDLPASIGYLRRLKNLTTYGSKLRRLPKAICTLENLQRLTYHDRSNVDITWPPLLRDLDIFCDDPRSLPRLPLGLRSLELNGVKSPMELPLLPELRYLPELTLSRWGLREMEFKQLENLHRLEVSHCKSLVRLSGLSSLGKLKNLRITSCSQLIEIRNLEEMESLEELSIAMCSSIERLPDLSKLHKLRSLHVNDCNSLQGLPDLPNFLEELSIENWSSIGRLPDLSMLYKLRILNLLHCESLQRLPDIPNSCDLYVHACPKLGESREDFGFCCHCANSNPRLSLRRRRMIRWHLLVLMMDPLQTTTEKLREASPFTVRSVSYHSSDFLCWTLVPSLRY</sequence>
<keyword evidence="5" id="KW-1185">Reference proteome</keyword>
<dbReference type="InterPro" id="IPR000157">
    <property type="entry name" value="TIR_dom"/>
</dbReference>
<dbReference type="InterPro" id="IPR002182">
    <property type="entry name" value="NB-ARC"/>
</dbReference>
<dbReference type="PANTHER" id="PTHR11017">
    <property type="entry name" value="LEUCINE-RICH REPEAT-CONTAINING PROTEIN"/>
    <property type="match status" value="1"/>
</dbReference>
<dbReference type="SMART" id="SM00369">
    <property type="entry name" value="LRR_TYP"/>
    <property type="match status" value="5"/>
</dbReference>
<dbReference type="SUPFAM" id="SSF52047">
    <property type="entry name" value="RNI-like"/>
    <property type="match status" value="1"/>
</dbReference>
<dbReference type="Gene3D" id="3.80.10.10">
    <property type="entry name" value="Ribonuclease Inhibitor"/>
    <property type="match status" value="5"/>
</dbReference>
<reference evidence="6" key="1">
    <citation type="submission" date="2025-08" db="UniProtKB">
        <authorList>
            <consortium name="RefSeq"/>
        </authorList>
    </citation>
    <scope>IDENTIFICATION</scope>
    <source>
        <tissue evidence="6">Leaf</tissue>
    </source>
</reference>
<dbReference type="InterPro" id="IPR058192">
    <property type="entry name" value="WHD_ROQ1-like"/>
</dbReference>
<keyword evidence="2" id="KW-0677">Repeat</keyword>
<dbReference type="InterPro" id="IPR035897">
    <property type="entry name" value="Toll_tir_struct_dom_sf"/>
</dbReference>
<dbReference type="Gene3D" id="3.40.50.10140">
    <property type="entry name" value="Toll/interleukin-1 receptor homology (TIR) domain"/>
    <property type="match status" value="1"/>
</dbReference>
<evidence type="ECO:0000256" key="2">
    <source>
        <dbReference type="ARBA" id="ARBA00022737"/>
    </source>
</evidence>
<name>A0ABM3HAB1_9MYRT</name>
<dbReference type="PROSITE" id="PS50104">
    <property type="entry name" value="TIR"/>
    <property type="match status" value="1"/>
</dbReference>
<accession>A0ABM3HAB1</accession>